<dbReference type="InterPro" id="IPR038404">
    <property type="entry name" value="TRAP_DctP_sf"/>
</dbReference>
<sequence length="384" mass="42124">MKKVLMLVSVLLLALVVTACVSNETGSTTSEGNGSNDSESSNDSGSDSEEAINLRLNAGLSGEDANTLAFTTPWMETVEDETKVTFDAFFSEELVPMGEEIRALQDGTIDVAAPILPTYNPDLYPLSDVAMLPLKSSDALIAAKAFADLISSDVELQDGKTFTDLEYGQHGMKALPVQPVSQYTIGAVDQELKTAESLQNLQLRTGGRAHEIFVQELGSSSVSMPWSEEFEALSRGALDGTVRSVVDYKPYGFDEMLTNSIEGLSIGHFPLVWLMTEEKWDGLPEDIQKVMEDAAYELAESTVKRDAFDESVEQAKADGIQFTPYDELDQDAKDLIEQASLRTWEIWIESKESEGLPGLETAILWRDLIIKNGGEVFDSMMELE</sequence>
<keyword evidence="1 3" id="KW-0732">Signal</keyword>
<name>A0A495A7Y9_9BACI</name>
<dbReference type="PROSITE" id="PS51257">
    <property type="entry name" value="PROKAR_LIPOPROTEIN"/>
    <property type="match status" value="1"/>
</dbReference>
<dbReference type="GO" id="GO:0055085">
    <property type="term" value="P:transmembrane transport"/>
    <property type="evidence" value="ECO:0007669"/>
    <property type="project" value="InterPro"/>
</dbReference>
<feature type="compositionally biased region" description="Low complexity" evidence="2">
    <location>
        <begin position="30"/>
        <end position="45"/>
    </location>
</feature>
<evidence type="ECO:0000313" key="4">
    <source>
        <dbReference type="EMBL" id="RKQ35773.1"/>
    </source>
</evidence>
<evidence type="ECO:0000256" key="1">
    <source>
        <dbReference type="ARBA" id="ARBA00022729"/>
    </source>
</evidence>
<feature type="signal peptide" evidence="3">
    <location>
        <begin position="1"/>
        <end position="19"/>
    </location>
</feature>
<evidence type="ECO:0008006" key="6">
    <source>
        <dbReference type="Google" id="ProtNLM"/>
    </source>
</evidence>
<evidence type="ECO:0000256" key="2">
    <source>
        <dbReference type="SAM" id="MobiDB-lite"/>
    </source>
</evidence>
<protein>
    <recommendedName>
        <fullName evidence="6">TRAP transporter substrate-binding protein</fullName>
    </recommendedName>
</protein>
<comment type="caution">
    <text evidence="4">The sequence shown here is derived from an EMBL/GenBank/DDBJ whole genome shotgun (WGS) entry which is preliminary data.</text>
</comment>
<keyword evidence="5" id="KW-1185">Reference proteome</keyword>
<accession>A0A495A7Y9</accession>
<dbReference type="RefSeq" id="WP_121203444.1">
    <property type="nucleotide sequence ID" value="NZ_RBZP01000002.1"/>
</dbReference>
<feature type="region of interest" description="Disordered" evidence="2">
    <location>
        <begin position="25"/>
        <end position="49"/>
    </location>
</feature>
<dbReference type="PANTHER" id="PTHR33376:SF15">
    <property type="entry name" value="BLL6794 PROTEIN"/>
    <property type="match status" value="1"/>
</dbReference>
<dbReference type="OrthoDB" id="1646at2"/>
<dbReference type="InterPro" id="IPR018389">
    <property type="entry name" value="DctP_fam"/>
</dbReference>
<gene>
    <name evidence="4" type="ORF">D8M06_05805</name>
</gene>
<organism evidence="4 5">
    <name type="scientific">Oceanobacillus halophilus</name>
    <dbReference type="NCBI Taxonomy" id="930130"/>
    <lineage>
        <taxon>Bacteria</taxon>
        <taxon>Bacillati</taxon>
        <taxon>Bacillota</taxon>
        <taxon>Bacilli</taxon>
        <taxon>Bacillales</taxon>
        <taxon>Bacillaceae</taxon>
        <taxon>Oceanobacillus</taxon>
    </lineage>
</organism>
<evidence type="ECO:0000256" key="3">
    <source>
        <dbReference type="SAM" id="SignalP"/>
    </source>
</evidence>
<dbReference type="Gene3D" id="3.40.190.170">
    <property type="entry name" value="Bacterial extracellular solute-binding protein, family 7"/>
    <property type="match status" value="1"/>
</dbReference>
<reference evidence="4 5" key="1">
    <citation type="journal article" date="2016" name="Int. J. Syst. Evol. Microbiol.">
        <title>Oceanobacillus halophilus sp. nov., a novel moderately halophilic bacterium from a hypersaline lake.</title>
        <authorList>
            <person name="Amoozegar M.A."/>
            <person name="Bagheri M."/>
            <person name="Makhdoumi A."/>
            <person name="Nikou M.M."/>
            <person name="Fazeli S.A.S."/>
            <person name="Schumann P."/>
            <person name="Sproer C."/>
            <person name="Sanchez-Porro C."/>
            <person name="Ventosa A."/>
        </authorList>
    </citation>
    <scope>NUCLEOTIDE SEQUENCE [LARGE SCALE GENOMIC DNA]</scope>
    <source>
        <strain evidence="4 5">DSM 23996</strain>
    </source>
</reference>
<dbReference type="Proteomes" id="UP000269301">
    <property type="component" value="Unassembled WGS sequence"/>
</dbReference>
<dbReference type="AlphaFoldDB" id="A0A495A7Y9"/>
<dbReference type="EMBL" id="RBZP01000002">
    <property type="protein sequence ID" value="RKQ35773.1"/>
    <property type="molecule type" value="Genomic_DNA"/>
</dbReference>
<dbReference type="Pfam" id="PF03480">
    <property type="entry name" value="DctP"/>
    <property type="match status" value="1"/>
</dbReference>
<proteinExistence type="predicted"/>
<feature type="chain" id="PRO_5038885824" description="TRAP transporter substrate-binding protein" evidence="3">
    <location>
        <begin position="20"/>
        <end position="384"/>
    </location>
</feature>
<dbReference type="PANTHER" id="PTHR33376">
    <property type="match status" value="1"/>
</dbReference>
<evidence type="ECO:0000313" key="5">
    <source>
        <dbReference type="Proteomes" id="UP000269301"/>
    </source>
</evidence>